<dbReference type="EMBL" id="CADEAL010000703">
    <property type="protein sequence ID" value="CAB1424079.1"/>
    <property type="molecule type" value="Genomic_DNA"/>
</dbReference>
<feature type="compositionally biased region" description="Polar residues" evidence="2">
    <location>
        <begin position="1632"/>
        <end position="1683"/>
    </location>
</feature>
<feature type="region of interest" description="Disordered" evidence="2">
    <location>
        <begin position="930"/>
        <end position="975"/>
    </location>
</feature>
<feature type="region of interest" description="Disordered" evidence="2">
    <location>
        <begin position="630"/>
        <end position="652"/>
    </location>
</feature>
<feature type="compositionally biased region" description="Low complexity" evidence="2">
    <location>
        <begin position="1684"/>
        <end position="1706"/>
    </location>
</feature>
<evidence type="ECO:0000256" key="1">
    <source>
        <dbReference type="SAM" id="Coils"/>
    </source>
</evidence>
<dbReference type="InterPro" id="IPR036179">
    <property type="entry name" value="Ig-like_dom_sf"/>
</dbReference>
<dbReference type="PANTHER" id="PTHR45615">
    <property type="entry name" value="MYOSIN HEAVY CHAIN, NON-MUSCLE"/>
    <property type="match status" value="1"/>
</dbReference>
<feature type="compositionally biased region" description="Basic and acidic residues" evidence="2">
    <location>
        <begin position="1758"/>
        <end position="1767"/>
    </location>
</feature>
<dbReference type="Proteomes" id="UP001153269">
    <property type="component" value="Unassembled WGS sequence"/>
</dbReference>
<dbReference type="InterPro" id="IPR013783">
    <property type="entry name" value="Ig-like_fold"/>
</dbReference>
<feature type="region of interest" description="Disordered" evidence="2">
    <location>
        <begin position="1"/>
        <end position="26"/>
    </location>
</feature>
<feature type="transmembrane region" description="Helical" evidence="3">
    <location>
        <begin position="1959"/>
        <end position="1977"/>
    </location>
</feature>
<name>A0A9N7U5J8_PLEPL</name>
<feature type="compositionally biased region" description="Basic and acidic residues" evidence="2">
    <location>
        <begin position="111"/>
        <end position="121"/>
    </location>
</feature>
<feature type="compositionally biased region" description="Polar residues" evidence="2">
    <location>
        <begin position="1468"/>
        <end position="1486"/>
    </location>
</feature>
<sequence>MGTEETCGRKEERGRMKGGGGEEDVKLSPSFTTLSTIAIQAGQSQLVISVLRSGSLFHLQLVQAHPGLCEIGWNQEENHKLIQEQQQLIHKLQKHEREALSLVRSSRQTQQRREEEELELTKEEEELELTKEEEELELTKEEEELELKEAMGASLSEGWSLLLHLLHRRQEVLMMASDFHLRALELDVSISKLENLQVRPDDVRLTELRFRFDSLRKEVLLKSLQVLNSSEVLLHGLRQLQSTEALQRRGAGLQDRQGAGGAEEQSSQSSQEVALSLEELVEELQDRRRRVDQAVRLQLQEAEKSIMVQKTKSGSDDWTLILDQNLESESTPAEGAHLQSHSSTEETRNLEPESRSDIQSGSRSEESRKFELGSRSELQTDFPSEETRGYESGSRSDENPRFRLKLKAESRSGKNRDLQPGSRLEKPGPGSDFEFSRKQNEKKQETETKSGRVQSAVVKEQHSGEDHTHLVLLTNQQQEVLSSCEHLLEKVCSWVQQSSSVLSHSSEAGLNLTEAEDALNTHKQLHTQAESVCQDAENLKQILDQVRGAGPGQLTPLRALTEQMKRGRASRAAGPPRPDLAARAHVVLTQLQSLNRTIQSDLQLLQDHVSFLRAAQQVQEEIEEVREVYRSRGEEREAADSPRSTPQKKKLDARWEETLTRLLAAQEVGTSCVQILTMASDSGLDLRSVASVVQRTIKQLNRTKQEVNELRSRHHVQIHQQEEEVTSRRKYRERLLKALQDLRSVSELLDSCTNVDLGSHLQTSTLTDRFIQATPLFTQLDAEVEQVMRSWESPGGDQEVEQVKEDDVSELLTLQKKVKEKMEQSEWILGLSSSFHLRAQQLEALLLSDSAGSLKKQQLIKSLFTTAAALKTNICTAAAQFDWAGFKLQQLELRFLSLDSLCVSWLNQAARREEELHREHVTRQINDDITQSAAPAPVKGGSVKSLSNDCRRQRREDGGDGGAKYKPSQPMGINHHAPGALRDSFKELKKRFNNLKFNFLKRNDRSRNMKAVRNQLQQVELYEDKLQSLLRKRLQGVRAQLGSEGVAREVEDAVNELQRQMGEFERSVSEHRKKLDMTCTLQQAMEKYQFWCEEASATITRVQTFSSDCRSTEAVTVLHRQFEKFVWPTVAQQEERISQISDLAVRLHGVEEGRLYIERTLSKHSTMVASIRELSDGLMELEATLKLKPEKQQQNNGEKEIKEEEKEWMRQNEKQEEATEKKTRENRKIEVKEQADNYRSQEAADGWELKETGHTPDLTGEHDGKEVPVKRQTAANRKPPLQKSDNQEADRQTVTTEISHREQSGSSSFCSTHSFSLSCSPEEARRRVGAILSQLQPISTEAQTTPPHPVIGPSLSDVQRECHRKEVQDASDLSEAELHQQEVMTEDSLSNDEYECVSPDDISLPPLADTPESGLVQSDFEEGFCFSSHSSHINQHSLHHHAQSEQSGVVRQQRGSSQTEGYPPPPTNHSNPRLRSESSSFVQSPLTVPAPGFHTMMQTEETSVDYLPGSTEAQFISGSNQVQESKTTDTDVPERKSPSETEPLLNYLNSQSNQPQQCTEIDQSPTLQSSCPQPFNVPDTDINKDTTRPQDTGFLIYPFPQARGSHSSPHKSSLSQNKTFSKNNLIPRARGSAQSNDRTCSQTSTSLLQHDNPPQSFPDSRSGLDQSKPSTQPSKEPSSVKMPQSSSLTTTTTVTQQSVHCQSSSSDGRGNVPQAGIILRSKKDDPPDVHVPNVPKPDSVNNITISSSNRFSNKQSHHTIDSIHESSKQCVHNPGMSPSSAAKPTAPPQPQTRAQQANPHVTPPSSPSHLLTSDQDPDICQPMAIREEIRLTPQIQGPPLPAPSPPQTQAGSLPQGKASKPGPPFFTRPLSRATVKEGSPVTLEVEVTGQEPTLTWSEDGDASPGRALLHDGGRHFLFIPDVSDSDGGLQDAVQHQDSQQTAGDKWLVAEVFDLIRVDWQTWFGTLCVLLWLLYLILL</sequence>
<feature type="region of interest" description="Disordered" evidence="2">
    <location>
        <begin position="1834"/>
        <end position="1872"/>
    </location>
</feature>
<dbReference type="PROSITE" id="PS50835">
    <property type="entry name" value="IG_LIKE"/>
    <property type="match status" value="1"/>
</dbReference>
<feature type="compositionally biased region" description="Polar residues" evidence="2">
    <location>
        <begin position="1739"/>
        <end position="1754"/>
    </location>
</feature>
<evidence type="ECO:0000313" key="5">
    <source>
        <dbReference type="EMBL" id="CAB1424079.1"/>
    </source>
</evidence>
<dbReference type="InterPro" id="IPR007110">
    <property type="entry name" value="Ig-like_dom"/>
</dbReference>
<feature type="compositionally biased region" description="Low complexity" evidence="2">
    <location>
        <begin position="1304"/>
        <end position="1315"/>
    </location>
</feature>
<feature type="compositionally biased region" description="Basic and acidic residues" evidence="2">
    <location>
        <begin position="949"/>
        <end position="958"/>
    </location>
</feature>
<keyword evidence="3" id="KW-1133">Transmembrane helix</keyword>
<feature type="region of interest" description="Disordered" evidence="2">
    <location>
        <begin position="1515"/>
        <end position="1542"/>
    </location>
</feature>
<feature type="compositionally biased region" description="Low complexity" evidence="2">
    <location>
        <begin position="1791"/>
        <end position="1800"/>
    </location>
</feature>
<keyword evidence="3" id="KW-0472">Membrane</keyword>
<gene>
    <name evidence="5" type="ORF">PLEPLA_LOCUS12000</name>
</gene>
<protein>
    <recommendedName>
        <fullName evidence="4">Ig-like domain-containing protein</fullName>
    </recommendedName>
</protein>
<evidence type="ECO:0000256" key="3">
    <source>
        <dbReference type="SAM" id="Phobius"/>
    </source>
</evidence>
<dbReference type="PANTHER" id="PTHR45615:SF80">
    <property type="entry name" value="GRIP DOMAIN-CONTAINING PROTEIN"/>
    <property type="match status" value="1"/>
</dbReference>
<feature type="compositionally biased region" description="Basic and acidic residues" evidence="2">
    <location>
        <begin position="434"/>
        <end position="450"/>
    </location>
</feature>
<keyword evidence="6" id="KW-1185">Reference proteome</keyword>
<evidence type="ECO:0000313" key="6">
    <source>
        <dbReference type="Proteomes" id="UP001153269"/>
    </source>
</evidence>
<feature type="region of interest" description="Disordered" evidence="2">
    <location>
        <begin position="248"/>
        <end position="273"/>
    </location>
</feature>
<feature type="compositionally biased region" description="Basic and acidic residues" evidence="2">
    <location>
        <begin position="630"/>
        <end position="640"/>
    </location>
</feature>
<feature type="region of interest" description="Disordered" evidence="2">
    <location>
        <begin position="1370"/>
        <end position="1396"/>
    </location>
</feature>
<feature type="compositionally biased region" description="Basic and acidic residues" evidence="2">
    <location>
        <begin position="363"/>
        <end position="374"/>
    </location>
</feature>
<dbReference type="Pfam" id="PF07679">
    <property type="entry name" value="I-set"/>
    <property type="match status" value="1"/>
</dbReference>
<dbReference type="InterPro" id="IPR013098">
    <property type="entry name" value="Ig_I-set"/>
</dbReference>
<proteinExistence type="predicted"/>
<feature type="compositionally biased region" description="Basic and acidic residues" evidence="2">
    <location>
        <begin position="343"/>
        <end position="356"/>
    </location>
</feature>
<keyword evidence="1" id="KW-0175">Coiled coil</keyword>
<feature type="region of interest" description="Disordered" evidence="2">
    <location>
        <begin position="103"/>
        <end position="135"/>
    </location>
</feature>
<evidence type="ECO:0000259" key="4">
    <source>
        <dbReference type="PROSITE" id="PS50835"/>
    </source>
</evidence>
<feature type="domain" description="Ig-like" evidence="4">
    <location>
        <begin position="1863"/>
        <end position="1928"/>
    </location>
</feature>
<dbReference type="Gene3D" id="2.60.40.10">
    <property type="entry name" value="Immunoglobulins"/>
    <property type="match status" value="1"/>
</dbReference>
<keyword evidence="3" id="KW-0812">Transmembrane</keyword>
<feature type="coiled-coil region" evidence="1">
    <location>
        <begin position="1012"/>
        <end position="1074"/>
    </location>
</feature>
<feature type="compositionally biased region" description="Pro residues" evidence="2">
    <location>
        <begin position="1836"/>
        <end position="1846"/>
    </location>
</feature>
<feature type="compositionally biased region" description="Polar residues" evidence="2">
    <location>
        <begin position="1515"/>
        <end position="1525"/>
    </location>
</feature>
<accession>A0A9N7U5J8</accession>
<feature type="compositionally biased region" description="Basic and acidic residues" evidence="2">
    <location>
        <begin position="1526"/>
        <end position="1539"/>
    </location>
</feature>
<dbReference type="Gene3D" id="1.20.58.60">
    <property type="match status" value="1"/>
</dbReference>
<feature type="compositionally biased region" description="Low complexity" evidence="2">
    <location>
        <begin position="262"/>
        <end position="273"/>
    </location>
</feature>
<comment type="caution">
    <text evidence="5">The sequence shown here is derived from an EMBL/GenBank/DDBJ whole genome shotgun (WGS) entry which is preliminary data.</text>
</comment>
<feature type="compositionally biased region" description="Polar residues" evidence="2">
    <location>
        <begin position="1562"/>
        <end position="1573"/>
    </location>
</feature>
<organism evidence="5 6">
    <name type="scientific">Pleuronectes platessa</name>
    <name type="common">European plaice</name>
    <dbReference type="NCBI Taxonomy" id="8262"/>
    <lineage>
        <taxon>Eukaryota</taxon>
        <taxon>Metazoa</taxon>
        <taxon>Chordata</taxon>
        <taxon>Craniata</taxon>
        <taxon>Vertebrata</taxon>
        <taxon>Euteleostomi</taxon>
        <taxon>Actinopterygii</taxon>
        <taxon>Neopterygii</taxon>
        <taxon>Teleostei</taxon>
        <taxon>Neoteleostei</taxon>
        <taxon>Acanthomorphata</taxon>
        <taxon>Carangaria</taxon>
        <taxon>Pleuronectiformes</taxon>
        <taxon>Pleuronectoidei</taxon>
        <taxon>Pleuronectidae</taxon>
        <taxon>Pleuronectes</taxon>
    </lineage>
</organism>
<feature type="compositionally biased region" description="Acidic residues" evidence="2">
    <location>
        <begin position="122"/>
        <end position="135"/>
    </location>
</feature>
<dbReference type="SUPFAM" id="SSF48726">
    <property type="entry name" value="Immunoglobulin"/>
    <property type="match status" value="1"/>
</dbReference>
<feature type="compositionally biased region" description="Polar residues" evidence="2">
    <location>
        <begin position="1444"/>
        <end position="1460"/>
    </location>
</feature>
<feature type="compositionally biased region" description="Basic and acidic residues" evidence="2">
    <location>
        <begin position="385"/>
        <end position="417"/>
    </location>
</feature>
<feature type="compositionally biased region" description="Low complexity" evidence="2">
    <location>
        <begin position="1605"/>
        <end position="1615"/>
    </location>
</feature>
<feature type="region of interest" description="Disordered" evidence="2">
    <location>
        <begin position="1185"/>
        <end position="1315"/>
    </location>
</feature>
<feature type="region of interest" description="Disordered" evidence="2">
    <location>
        <begin position="1562"/>
        <end position="1817"/>
    </location>
</feature>
<evidence type="ECO:0000256" key="2">
    <source>
        <dbReference type="SAM" id="MobiDB-lite"/>
    </source>
</evidence>
<reference evidence="5" key="1">
    <citation type="submission" date="2020-03" db="EMBL/GenBank/DDBJ databases">
        <authorList>
            <person name="Weist P."/>
        </authorList>
    </citation>
    <scope>NUCLEOTIDE SEQUENCE</scope>
</reference>
<feature type="region of interest" description="Disordered" evidence="2">
    <location>
        <begin position="1431"/>
        <end position="1494"/>
    </location>
</feature>
<feature type="compositionally biased region" description="Basic and acidic residues" evidence="2">
    <location>
        <begin position="1185"/>
        <end position="1236"/>
    </location>
</feature>
<feature type="compositionally biased region" description="Basic and acidic residues" evidence="2">
    <location>
        <begin position="1247"/>
        <end position="1269"/>
    </location>
</feature>
<feature type="compositionally biased region" description="Basic and acidic residues" evidence="2">
    <location>
        <begin position="1"/>
        <end position="15"/>
    </location>
</feature>
<feature type="region of interest" description="Disordered" evidence="2">
    <location>
        <begin position="329"/>
        <end position="466"/>
    </location>
</feature>